<reference evidence="2 3" key="1">
    <citation type="journal article" date="2021" name="Int. J. Syst. Evol. Microbiol.">
        <title>Amazonocrinis nigriterrae gen. nov., sp. nov., Atlanticothrix silvestris gen. nov., sp. nov. and Dendronalium phyllosphericum gen. nov., sp. nov., nostocacean cyanobacteria from Brazilian environments.</title>
        <authorList>
            <person name="Alvarenga D.O."/>
            <person name="Andreote A.P.D."/>
            <person name="Branco L.H.Z."/>
            <person name="Delbaje E."/>
            <person name="Cruz R.B."/>
            <person name="Varani A.M."/>
            <person name="Fiore M.F."/>
        </authorList>
    </citation>
    <scope>NUCLEOTIDE SEQUENCE [LARGE SCALE GENOMIC DNA]</scope>
    <source>
        <strain evidence="2 3">CENA369</strain>
    </source>
</reference>
<dbReference type="RefSeq" id="WP_214431136.1">
    <property type="nucleotide sequence ID" value="NZ_CAWPUQ010000013.1"/>
</dbReference>
<sequence length="574" mass="66052">MPIKQNFFHEYNPKKSKLSVKFWFGLSLAFALFYSFLELQQAFASKYVVQDDARVYVFWLQRFLEPDILPNDLIADYFASVTPVGFTAFYRAIGMVGIEPLLLSKILPVFLKILCICYWFGLCMQIFPVPMAGFISTLLLAQNLSMRDDLVSATPRSFIFVFFIAFLYYLLRQSLLPCLVAIALVGLFYPPFLFVIAGILILRLWQWKGKLPHPSYNSCDRLFSFAGLVTCLICMLPYALSCSKFGPTITGVAARESLGLAQTGRIPFFSNDPIWFWLFNQHSGLIPNVLEHPINIIGLFLPLILVYSRRFPLTQHITNRAKVLSQISLASVAMFVLAHLLIYQLFSPARYTRYTLKFVLIIAASIVLVAVLDAIYQWVKQHQYSFWRQILPLVFISLLGIFLVFYPCLLKHFPNSFYRVDRASAMYEFFDKQPKDILIASLSENIDNIPTFSKRTIFIGWEYAVPYHVGYNNQIIQRATDLIRAQYSEKVAELQNFIQKYGVDFFVVDKSAFTPKYFANNPWFVQWQSIAKDISSKLQQGTIPVLLRDLERCSVVETEDLIVLQAECVKKSEA</sequence>
<feature type="transmembrane region" description="Helical" evidence="1">
    <location>
        <begin position="153"/>
        <end position="171"/>
    </location>
</feature>
<evidence type="ECO:0000313" key="3">
    <source>
        <dbReference type="Proteomes" id="UP000662314"/>
    </source>
</evidence>
<organism evidence="2 3">
    <name type="scientific">Dendronalium phyllosphericum CENA369</name>
    <dbReference type="NCBI Taxonomy" id="1725256"/>
    <lineage>
        <taxon>Bacteria</taxon>
        <taxon>Bacillati</taxon>
        <taxon>Cyanobacteriota</taxon>
        <taxon>Cyanophyceae</taxon>
        <taxon>Nostocales</taxon>
        <taxon>Nostocaceae</taxon>
        <taxon>Dendronalium</taxon>
        <taxon>Dendronalium phyllosphericum</taxon>
    </lineage>
</organism>
<feature type="transmembrane region" description="Helical" evidence="1">
    <location>
        <begin position="390"/>
        <end position="409"/>
    </location>
</feature>
<evidence type="ECO:0000313" key="2">
    <source>
        <dbReference type="EMBL" id="MBH8572311.1"/>
    </source>
</evidence>
<feature type="transmembrane region" description="Helical" evidence="1">
    <location>
        <begin position="222"/>
        <end position="240"/>
    </location>
</feature>
<comment type="caution">
    <text evidence="2">The sequence shown here is derived from an EMBL/GenBank/DDBJ whole genome shotgun (WGS) entry which is preliminary data.</text>
</comment>
<feature type="transmembrane region" description="Helical" evidence="1">
    <location>
        <begin position="20"/>
        <end position="37"/>
    </location>
</feature>
<evidence type="ECO:0000256" key="1">
    <source>
        <dbReference type="SAM" id="Phobius"/>
    </source>
</evidence>
<dbReference type="AlphaFoldDB" id="A0A8J7HXZ0"/>
<proteinExistence type="predicted"/>
<name>A0A8J7HXZ0_9NOST</name>
<feature type="transmembrane region" description="Helical" evidence="1">
    <location>
        <begin position="178"/>
        <end position="202"/>
    </location>
</feature>
<feature type="transmembrane region" description="Helical" evidence="1">
    <location>
        <begin position="327"/>
        <end position="346"/>
    </location>
</feature>
<feature type="transmembrane region" description="Helical" evidence="1">
    <location>
        <begin position="358"/>
        <end position="378"/>
    </location>
</feature>
<keyword evidence="3" id="KW-1185">Reference proteome</keyword>
<gene>
    <name evidence="2" type="ORF">I8752_04540</name>
</gene>
<dbReference type="Proteomes" id="UP000662314">
    <property type="component" value="Unassembled WGS sequence"/>
</dbReference>
<feature type="transmembrane region" description="Helical" evidence="1">
    <location>
        <begin position="110"/>
        <end position="141"/>
    </location>
</feature>
<accession>A0A8J7HXZ0</accession>
<keyword evidence="1" id="KW-1133">Transmembrane helix</keyword>
<feature type="transmembrane region" description="Helical" evidence="1">
    <location>
        <begin position="289"/>
        <end position="307"/>
    </location>
</feature>
<dbReference type="EMBL" id="JAECZA010000011">
    <property type="protein sequence ID" value="MBH8572311.1"/>
    <property type="molecule type" value="Genomic_DNA"/>
</dbReference>
<protein>
    <submittedName>
        <fullName evidence="2">Uncharacterized protein</fullName>
    </submittedName>
</protein>
<keyword evidence="1" id="KW-0812">Transmembrane</keyword>
<keyword evidence="1" id="KW-0472">Membrane</keyword>